<dbReference type="Proteomes" id="UP001610335">
    <property type="component" value="Unassembled WGS sequence"/>
</dbReference>
<organism evidence="2 3">
    <name type="scientific">Aspergillus cavernicola</name>
    <dbReference type="NCBI Taxonomy" id="176166"/>
    <lineage>
        <taxon>Eukaryota</taxon>
        <taxon>Fungi</taxon>
        <taxon>Dikarya</taxon>
        <taxon>Ascomycota</taxon>
        <taxon>Pezizomycotina</taxon>
        <taxon>Eurotiomycetes</taxon>
        <taxon>Eurotiomycetidae</taxon>
        <taxon>Eurotiales</taxon>
        <taxon>Aspergillaceae</taxon>
        <taxon>Aspergillus</taxon>
        <taxon>Aspergillus subgen. Nidulantes</taxon>
    </lineage>
</organism>
<evidence type="ECO:0000313" key="2">
    <source>
        <dbReference type="EMBL" id="KAL2811370.1"/>
    </source>
</evidence>
<gene>
    <name evidence="2" type="ORF">BDW59DRAFT_168024</name>
</gene>
<proteinExistence type="predicted"/>
<accession>A0ABR4H7D8</accession>
<dbReference type="EMBL" id="JBFXLS010000255">
    <property type="protein sequence ID" value="KAL2811370.1"/>
    <property type="molecule type" value="Genomic_DNA"/>
</dbReference>
<evidence type="ECO:0000313" key="3">
    <source>
        <dbReference type="Proteomes" id="UP001610335"/>
    </source>
</evidence>
<sequence>MAKKIITPEQSFPFSKKIAPNQLPLTLTWHQYCLESYSYWLHQYAHELRETHLPCPRTDIPANKIRPLSPRRLQSRQPSIQVVVPAASPTAETVCPDHSSPGSVSRAETRPSTSDAPTGPLEPKPCWKEVFYPLSLTRDMGSLTIEPWFRPRSTLRAHGLYYTQLYNTSKAVFAAGNTYPYMNPGLDTLALDTGLVQSWQHIGQAISHSPNTILRVYLHTKIQCHTALTSCHNNSYRTREEYQVSGVLLQAMHEEITAHLQQKSQIHQPVASLINSGTVQPFFIHPTILVLAWLRWNINQLCLSFEIVYTLQPHTVVHWEHTQVMIMFLHCLALTYSGQGHHLRQSTGLWVDHQLRPPLEGSDMEQVQEGMGIRDTLAQYRYGWFLDKLDYQTMTFRPPHRTHLVFNTPSLLSQYYARYQDLVTAKQDYILFHDIFGYLEQTRGDLPRATALLDLLVDLCLRAFQQEVFRVLDQAGVKQPLRQSGLRAAQQGKVPLTAIGFRQVLGRALLETEFRYISSMNAKVNKIGVLFAWLWGWARDRNNGTWRRKNWEHKAYQLLFRQCFEVITQIFGLQQARE</sequence>
<evidence type="ECO:0000256" key="1">
    <source>
        <dbReference type="SAM" id="MobiDB-lite"/>
    </source>
</evidence>
<protein>
    <submittedName>
        <fullName evidence="2">Uncharacterized protein</fullName>
    </submittedName>
</protein>
<keyword evidence="3" id="KW-1185">Reference proteome</keyword>
<feature type="region of interest" description="Disordered" evidence="1">
    <location>
        <begin position="88"/>
        <end position="121"/>
    </location>
</feature>
<reference evidence="2 3" key="1">
    <citation type="submission" date="2024-07" db="EMBL/GenBank/DDBJ databases">
        <title>Section-level genome sequencing and comparative genomics of Aspergillus sections Usti and Cavernicolus.</title>
        <authorList>
            <consortium name="Lawrence Berkeley National Laboratory"/>
            <person name="Nybo J.L."/>
            <person name="Vesth T.C."/>
            <person name="Theobald S."/>
            <person name="Frisvad J.C."/>
            <person name="Larsen T.O."/>
            <person name="Kjaerboelling I."/>
            <person name="Rothschild-Mancinelli K."/>
            <person name="Lyhne E.K."/>
            <person name="Kogle M.E."/>
            <person name="Barry K."/>
            <person name="Clum A."/>
            <person name="Na H."/>
            <person name="Ledsgaard L."/>
            <person name="Lin J."/>
            <person name="Lipzen A."/>
            <person name="Kuo A."/>
            <person name="Riley R."/>
            <person name="Mondo S."/>
            <person name="LaButti K."/>
            <person name="Haridas S."/>
            <person name="Pangalinan J."/>
            <person name="Salamov A.A."/>
            <person name="Simmons B.A."/>
            <person name="Magnuson J.K."/>
            <person name="Chen J."/>
            <person name="Drula E."/>
            <person name="Henrissat B."/>
            <person name="Wiebenga A."/>
            <person name="Lubbers R.J."/>
            <person name="Gomes A.C."/>
            <person name="Makela M.R."/>
            <person name="Stajich J."/>
            <person name="Grigoriev I.V."/>
            <person name="Mortensen U.H."/>
            <person name="De vries R.P."/>
            <person name="Baker S.E."/>
            <person name="Andersen M.R."/>
        </authorList>
    </citation>
    <scope>NUCLEOTIDE SEQUENCE [LARGE SCALE GENOMIC DNA]</scope>
    <source>
        <strain evidence="2 3">CBS 600.67</strain>
    </source>
</reference>
<name>A0ABR4H7D8_9EURO</name>
<comment type="caution">
    <text evidence="2">The sequence shown here is derived from an EMBL/GenBank/DDBJ whole genome shotgun (WGS) entry which is preliminary data.</text>
</comment>